<gene>
    <name evidence="1" type="ORF">WAX74_02840</name>
</gene>
<sequence length="616" mass="68349">MSSTFFSSIQSQQAQVISPNMQTSIKEGQVIHGTIKKLYPNQTAELQIGNQKVIAKLETPLKAGDAHFFQVTKTDPELQIKVVTGPLAQGNTLAQQAQQLLNAMNLTKSTEMQAVVQFFLKERLPISKELLVQAEHLLKQLPPNITMKQAMEVIQKMMDLNIPLSHKMFDTVLSGKSTNGLQSLIQDFKQTLQQDFTLPTNIKNNILQSLQKLSEPFGEPVAGALLGKQIETLQNPLASLATKLPILQSLKEASILPSNVTLNNVLPISTTPSISMSAGEIIANLVKTPTSEKGMAIDQLRNWVSAQPLLTSEQKEQIGTLLKSNTQALQISTINNKLLEIFAKQSQEAVFLKDQNGLTAKEHLLSLLGKGENKEIVSQTLQQVMSFTKNSNQHIISTALQQSEQSVIQQLDGKAFEHAMKEVLKSLGFSYEAKLGGGSDEVRQIANQLKPQLIDLLQNQVISAPLKDQAELLLNRMNGLQILSNENGPQHQLLMQVPLEFLGKKMDATLEWNGRMKEDGKIDSDYARIMFYLQLDSLEETVVDMQVQNRVVTISLYNNDNHLQQIANVFKDSLKEGLLSVGYQLSGVFVKTFQEQKLTSPKKILGKESQGVDIRI</sequence>
<protein>
    <recommendedName>
        <fullName evidence="3">Flagellar hook-length control protein-like C-terminal domain-containing protein</fullName>
    </recommendedName>
</protein>
<reference evidence="1 2" key="1">
    <citation type="submission" date="2024-01" db="EMBL/GenBank/DDBJ databases">
        <title>Seven novel Bacillus-like species.</title>
        <authorList>
            <person name="Liu G."/>
        </authorList>
    </citation>
    <scope>NUCLEOTIDE SEQUENCE [LARGE SCALE GENOMIC DNA]</scope>
    <source>
        <strain evidence="1 2">FJAT-51614</strain>
    </source>
</reference>
<organism evidence="1 2">
    <name type="scientific">Psychrobacillus mangrovi</name>
    <dbReference type="NCBI Taxonomy" id="3117745"/>
    <lineage>
        <taxon>Bacteria</taxon>
        <taxon>Bacillati</taxon>
        <taxon>Bacillota</taxon>
        <taxon>Bacilli</taxon>
        <taxon>Bacillales</taxon>
        <taxon>Bacillaceae</taxon>
        <taxon>Psychrobacillus</taxon>
    </lineage>
</organism>
<evidence type="ECO:0008006" key="3">
    <source>
        <dbReference type="Google" id="ProtNLM"/>
    </source>
</evidence>
<accession>A0ABU8F1D8</accession>
<evidence type="ECO:0000313" key="1">
    <source>
        <dbReference type="EMBL" id="MEI4768594.1"/>
    </source>
</evidence>
<name>A0ABU8F1D8_9BACI</name>
<dbReference type="EMBL" id="JBAWSY010000001">
    <property type="protein sequence ID" value="MEI4768594.1"/>
    <property type="molecule type" value="Genomic_DNA"/>
</dbReference>
<proteinExistence type="predicted"/>
<dbReference type="RefSeq" id="WP_336496132.1">
    <property type="nucleotide sequence ID" value="NZ_JBAWSY010000001.1"/>
</dbReference>
<comment type="caution">
    <text evidence="1">The sequence shown here is derived from an EMBL/GenBank/DDBJ whole genome shotgun (WGS) entry which is preliminary data.</text>
</comment>
<dbReference type="Proteomes" id="UP001364890">
    <property type="component" value="Unassembled WGS sequence"/>
</dbReference>
<evidence type="ECO:0000313" key="2">
    <source>
        <dbReference type="Proteomes" id="UP001364890"/>
    </source>
</evidence>
<keyword evidence="2" id="KW-1185">Reference proteome</keyword>